<proteinExistence type="predicted"/>
<keyword evidence="1" id="KW-0812">Transmembrane</keyword>
<reference evidence="2" key="1">
    <citation type="journal article" date="2018" name="PLoS Negl. Trop. Dis.">
        <title>An insight into the salivary gland and fat body transcriptome of Panstrongylus lignarius (Hemiptera: Heteroptera), the main vector of Chagas disease in Peru.</title>
        <authorList>
            <person name="Nevoa J.C."/>
            <person name="Mendes M.T."/>
            <person name="da Silva M.V."/>
            <person name="Soares S.C."/>
            <person name="Oliveira C.J.F."/>
            <person name="Ribeiro J.M.C."/>
        </authorList>
    </citation>
    <scope>NUCLEOTIDE SEQUENCE</scope>
</reference>
<feature type="transmembrane region" description="Helical" evidence="1">
    <location>
        <begin position="41"/>
        <end position="63"/>
    </location>
</feature>
<organism evidence="2">
    <name type="scientific">Panstrongylus lignarius</name>
    <dbReference type="NCBI Taxonomy" id="156445"/>
    <lineage>
        <taxon>Eukaryota</taxon>
        <taxon>Metazoa</taxon>
        <taxon>Ecdysozoa</taxon>
        <taxon>Arthropoda</taxon>
        <taxon>Hexapoda</taxon>
        <taxon>Insecta</taxon>
        <taxon>Pterygota</taxon>
        <taxon>Neoptera</taxon>
        <taxon>Paraneoptera</taxon>
        <taxon>Hemiptera</taxon>
        <taxon>Heteroptera</taxon>
        <taxon>Panheteroptera</taxon>
        <taxon>Cimicomorpha</taxon>
        <taxon>Reduviidae</taxon>
        <taxon>Triatominae</taxon>
        <taxon>Panstrongylus</taxon>
    </lineage>
</organism>
<dbReference type="AlphaFoldDB" id="A0A224XSK9"/>
<accession>A0A224XSK9</accession>
<dbReference type="EMBL" id="GFTR01000920">
    <property type="protein sequence ID" value="JAW15506.1"/>
    <property type="molecule type" value="Transcribed_RNA"/>
</dbReference>
<feature type="transmembrane region" description="Helical" evidence="1">
    <location>
        <begin position="12"/>
        <end position="35"/>
    </location>
</feature>
<evidence type="ECO:0000256" key="1">
    <source>
        <dbReference type="SAM" id="Phobius"/>
    </source>
</evidence>
<protein>
    <submittedName>
        <fullName evidence="2">Uncharacterized protein</fullName>
    </submittedName>
</protein>
<keyword evidence="1" id="KW-0472">Membrane</keyword>
<name>A0A224XSK9_9HEMI</name>
<keyword evidence="1" id="KW-1133">Transmembrane helix</keyword>
<sequence length="81" mass="10065">MKRPYSSVIHKYWPYVLFGWTLYVGYFYAFCFHHYVDGYHFFVIVALFVWMLVNDDGFFCIYVQRWFHVHVNEISLPARYF</sequence>
<evidence type="ECO:0000313" key="2">
    <source>
        <dbReference type="EMBL" id="JAW15506.1"/>
    </source>
</evidence>